<dbReference type="PROSITE" id="PS01187">
    <property type="entry name" value="EGF_CA"/>
    <property type="match status" value="2"/>
</dbReference>
<evidence type="ECO:0000256" key="6">
    <source>
        <dbReference type="ARBA" id="ARBA00022989"/>
    </source>
</evidence>
<dbReference type="Gene3D" id="2.60.40.10">
    <property type="entry name" value="Immunoglobulins"/>
    <property type="match status" value="1"/>
</dbReference>
<dbReference type="PANTHER" id="PTHR13802:SF52">
    <property type="entry name" value="MUCIN-4"/>
    <property type="match status" value="1"/>
</dbReference>
<name>A0A7M7P5D9_STRPU</name>
<evidence type="ECO:0000256" key="1">
    <source>
        <dbReference type="ARBA" id="ARBA00004370"/>
    </source>
</evidence>
<reference evidence="16" key="2">
    <citation type="submission" date="2021-01" db="UniProtKB">
        <authorList>
            <consortium name="EnsemblMetazoa"/>
        </authorList>
    </citation>
    <scope>IDENTIFICATION</scope>
</reference>
<dbReference type="SUPFAM" id="SSF57196">
    <property type="entry name" value="EGF/Laminin"/>
    <property type="match status" value="5"/>
</dbReference>
<dbReference type="InterPro" id="IPR001881">
    <property type="entry name" value="EGF-like_Ca-bd_dom"/>
</dbReference>
<evidence type="ECO:0000256" key="11">
    <source>
        <dbReference type="SAM" id="MobiDB-lite"/>
    </source>
</evidence>
<dbReference type="GeneID" id="105443371"/>
<dbReference type="PROSITE" id="PS00022">
    <property type="entry name" value="EGF_1"/>
    <property type="match status" value="1"/>
</dbReference>
<dbReference type="PANTHER" id="PTHR13802">
    <property type="entry name" value="MUCIN 4-RELATED"/>
    <property type="match status" value="1"/>
</dbReference>
<dbReference type="SMART" id="SM00216">
    <property type="entry name" value="VWD"/>
    <property type="match status" value="1"/>
</dbReference>
<feature type="domain" description="EGF-like" evidence="13">
    <location>
        <begin position="1171"/>
        <end position="1214"/>
    </location>
</feature>
<evidence type="ECO:0000256" key="12">
    <source>
        <dbReference type="SAM" id="Phobius"/>
    </source>
</evidence>
<dbReference type="InterPro" id="IPR005533">
    <property type="entry name" value="AMOP_dom"/>
</dbReference>
<dbReference type="Pfam" id="PF01390">
    <property type="entry name" value="SEA"/>
    <property type="match status" value="1"/>
</dbReference>
<dbReference type="PROSITE" id="PS01186">
    <property type="entry name" value="EGF_2"/>
    <property type="match status" value="7"/>
</dbReference>
<keyword evidence="6 12" id="KW-1133">Transmembrane helix</keyword>
<keyword evidence="3 12" id="KW-0812">Transmembrane</keyword>
<evidence type="ECO:0000256" key="4">
    <source>
        <dbReference type="ARBA" id="ARBA00022729"/>
    </source>
</evidence>
<proteinExistence type="predicted"/>
<feature type="region of interest" description="Disordered" evidence="11">
    <location>
        <begin position="1219"/>
        <end position="1409"/>
    </location>
</feature>
<dbReference type="InterPro" id="IPR000082">
    <property type="entry name" value="SEA_dom"/>
</dbReference>
<evidence type="ECO:0000256" key="9">
    <source>
        <dbReference type="ARBA" id="ARBA00023180"/>
    </source>
</evidence>
<feature type="domain" description="EGF-like" evidence="13">
    <location>
        <begin position="778"/>
        <end position="819"/>
    </location>
</feature>
<dbReference type="Gene3D" id="2.10.25.10">
    <property type="entry name" value="Laminin"/>
    <property type="match status" value="8"/>
</dbReference>
<evidence type="ECO:0000256" key="5">
    <source>
        <dbReference type="ARBA" id="ARBA00022737"/>
    </source>
</evidence>
<dbReference type="RefSeq" id="XP_030845462.1">
    <property type="nucleotide sequence ID" value="XM_030989602.1"/>
</dbReference>
<keyword evidence="9" id="KW-0325">Glycoprotein</keyword>
<feature type="transmembrane region" description="Helical" evidence="12">
    <location>
        <begin position="1544"/>
        <end position="1568"/>
    </location>
</feature>
<dbReference type="SMART" id="SM00179">
    <property type="entry name" value="EGF_CA"/>
    <property type="match status" value="8"/>
</dbReference>
<evidence type="ECO:0000256" key="2">
    <source>
        <dbReference type="ARBA" id="ARBA00022536"/>
    </source>
</evidence>
<dbReference type="FunFam" id="2.10.25.10:FF:000003">
    <property type="entry name" value="fibrillin-1 isoform X1"/>
    <property type="match status" value="2"/>
</dbReference>
<keyword evidence="2 10" id="KW-0245">EGF-like domain</keyword>
<feature type="domain" description="EGF-like" evidence="13">
    <location>
        <begin position="1045"/>
        <end position="1087"/>
    </location>
</feature>
<dbReference type="GO" id="GO:0005576">
    <property type="term" value="C:extracellular region"/>
    <property type="evidence" value="ECO:0000318"/>
    <property type="project" value="GO_Central"/>
</dbReference>
<keyword evidence="5" id="KW-0677">Repeat</keyword>
<dbReference type="InterPro" id="IPR036364">
    <property type="entry name" value="SEA_dom_sf"/>
</dbReference>
<feature type="compositionally biased region" description="Low complexity" evidence="11">
    <location>
        <begin position="1400"/>
        <end position="1409"/>
    </location>
</feature>
<dbReference type="InterPro" id="IPR049883">
    <property type="entry name" value="NOTCH1_EGF-like"/>
</dbReference>
<evidence type="ECO:0000313" key="16">
    <source>
        <dbReference type="EnsemblMetazoa" id="XP_030845462"/>
    </source>
</evidence>
<dbReference type="FunFam" id="2.10.25.10:FF:000005">
    <property type="entry name" value="Fibrillin 2"/>
    <property type="match status" value="1"/>
</dbReference>
<dbReference type="CDD" id="cd00054">
    <property type="entry name" value="EGF_CA"/>
    <property type="match status" value="6"/>
</dbReference>
<evidence type="ECO:0000256" key="7">
    <source>
        <dbReference type="ARBA" id="ARBA00023136"/>
    </source>
</evidence>
<evidence type="ECO:0000259" key="13">
    <source>
        <dbReference type="PROSITE" id="PS50026"/>
    </source>
</evidence>
<keyword evidence="8 10" id="KW-1015">Disulfide bond</keyword>
<reference evidence="17" key="1">
    <citation type="submission" date="2015-02" db="EMBL/GenBank/DDBJ databases">
        <title>Genome sequencing for Strongylocentrotus purpuratus.</title>
        <authorList>
            <person name="Murali S."/>
            <person name="Liu Y."/>
            <person name="Vee V."/>
            <person name="English A."/>
            <person name="Wang M."/>
            <person name="Skinner E."/>
            <person name="Han Y."/>
            <person name="Muzny D.M."/>
            <person name="Worley K.C."/>
            <person name="Gibbs R.A."/>
        </authorList>
    </citation>
    <scope>NUCLEOTIDE SEQUENCE</scope>
</reference>
<feature type="compositionally biased region" description="Polar residues" evidence="11">
    <location>
        <begin position="1219"/>
        <end position="1399"/>
    </location>
</feature>
<evidence type="ECO:0000256" key="8">
    <source>
        <dbReference type="ARBA" id="ARBA00023157"/>
    </source>
</evidence>
<dbReference type="InterPro" id="IPR051495">
    <property type="entry name" value="Epithelial_Barrier/Signaling"/>
</dbReference>
<evidence type="ECO:0000313" key="17">
    <source>
        <dbReference type="Proteomes" id="UP000007110"/>
    </source>
</evidence>
<dbReference type="GO" id="GO:0016020">
    <property type="term" value="C:membrane"/>
    <property type="evidence" value="ECO:0007669"/>
    <property type="project" value="UniProtKB-SubCell"/>
</dbReference>
<evidence type="ECO:0000259" key="15">
    <source>
        <dbReference type="PROSITE" id="PS51233"/>
    </source>
</evidence>
<evidence type="ECO:0000256" key="3">
    <source>
        <dbReference type="ARBA" id="ARBA00022692"/>
    </source>
</evidence>
<dbReference type="KEGG" id="spu:105443371"/>
<dbReference type="Pfam" id="PF07645">
    <property type="entry name" value="EGF_CA"/>
    <property type="match status" value="7"/>
</dbReference>
<dbReference type="InParanoid" id="A0A7M7P5D9"/>
<dbReference type="PROSITE" id="PS00010">
    <property type="entry name" value="ASX_HYDROXYL"/>
    <property type="match status" value="6"/>
</dbReference>
<comment type="caution">
    <text evidence="10">Lacks conserved residue(s) required for the propagation of feature annotation.</text>
</comment>
<comment type="subcellular location">
    <subcellularLocation>
        <location evidence="1">Membrane</location>
    </subcellularLocation>
</comment>
<feature type="domain" description="AMOP" evidence="14">
    <location>
        <begin position="148"/>
        <end position="292"/>
    </location>
</feature>
<dbReference type="EnsemblMetazoa" id="XM_030989602">
    <property type="protein sequence ID" value="XP_030845462"/>
    <property type="gene ID" value="LOC105443371"/>
</dbReference>
<dbReference type="InterPro" id="IPR000152">
    <property type="entry name" value="EGF-type_Asp/Asn_hydroxyl_site"/>
</dbReference>
<evidence type="ECO:0000256" key="10">
    <source>
        <dbReference type="PROSITE-ProRule" id="PRU00076"/>
    </source>
</evidence>
<evidence type="ECO:0008006" key="18">
    <source>
        <dbReference type="Google" id="ProtNLM"/>
    </source>
</evidence>
<dbReference type="SUPFAM" id="SSF57184">
    <property type="entry name" value="Growth factor receptor domain"/>
    <property type="match status" value="1"/>
</dbReference>
<evidence type="ECO:0000259" key="14">
    <source>
        <dbReference type="PROSITE" id="PS50856"/>
    </source>
</evidence>
<dbReference type="OrthoDB" id="4405280at2759"/>
<feature type="domain" description="EGF-like" evidence="13">
    <location>
        <begin position="852"/>
        <end position="894"/>
    </location>
</feature>
<keyword evidence="17" id="KW-1185">Reference proteome</keyword>
<dbReference type="InterPro" id="IPR001846">
    <property type="entry name" value="VWF_type-D"/>
</dbReference>
<organism evidence="16 17">
    <name type="scientific">Strongylocentrotus purpuratus</name>
    <name type="common">Purple sea urchin</name>
    <dbReference type="NCBI Taxonomy" id="7668"/>
    <lineage>
        <taxon>Eukaryota</taxon>
        <taxon>Metazoa</taxon>
        <taxon>Echinodermata</taxon>
        <taxon>Eleutherozoa</taxon>
        <taxon>Echinozoa</taxon>
        <taxon>Echinoidea</taxon>
        <taxon>Euechinoidea</taxon>
        <taxon>Echinacea</taxon>
        <taxon>Camarodonta</taxon>
        <taxon>Echinidea</taxon>
        <taxon>Strongylocentrotidae</taxon>
        <taxon>Strongylocentrotus</taxon>
    </lineage>
</organism>
<feature type="domain" description="EGF-like" evidence="13">
    <location>
        <begin position="1088"/>
        <end position="1128"/>
    </location>
</feature>
<keyword evidence="4" id="KW-0732">Signal</keyword>
<feature type="domain" description="EGF-like" evidence="13">
    <location>
        <begin position="1129"/>
        <end position="1170"/>
    </location>
</feature>
<dbReference type="InterPro" id="IPR009030">
    <property type="entry name" value="Growth_fac_rcpt_cys_sf"/>
</dbReference>
<feature type="disulfide bond" evidence="10">
    <location>
        <begin position="906"/>
        <end position="923"/>
    </location>
</feature>
<dbReference type="GO" id="GO:0005509">
    <property type="term" value="F:calcium ion binding"/>
    <property type="evidence" value="ECO:0007669"/>
    <property type="project" value="InterPro"/>
</dbReference>
<dbReference type="GO" id="GO:0005201">
    <property type="term" value="F:extracellular matrix structural constituent"/>
    <property type="evidence" value="ECO:0000318"/>
    <property type="project" value="GO_Central"/>
</dbReference>
<dbReference type="InterPro" id="IPR018097">
    <property type="entry name" value="EGF_Ca-bd_CS"/>
</dbReference>
<dbReference type="PROSITE" id="PS50856">
    <property type="entry name" value="AMOP"/>
    <property type="match status" value="1"/>
</dbReference>
<feature type="domain" description="VWFD" evidence="15">
    <location>
        <begin position="304"/>
        <end position="519"/>
    </location>
</feature>
<dbReference type="SUPFAM" id="SSF82671">
    <property type="entry name" value="SEA domain"/>
    <property type="match status" value="1"/>
</dbReference>
<dbReference type="Pfam" id="PF00094">
    <property type="entry name" value="VWD"/>
    <property type="match status" value="1"/>
</dbReference>
<dbReference type="SMART" id="SM00181">
    <property type="entry name" value="EGF"/>
    <property type="match status" value="10"/>
</dbReference>
<dbReference type="InterPro" id="IPR000742">
    <property type="entry name" value="EGF"/>
</dbReference>
<keyword evidence="7 12" id="KW-0472">Membrane</keyword>
<accession>A0A7M7P5D9</accession>
<dbReference type="PROSITE" id="PS51233">
    <property type="entry name" value="VWFD"/>
    <property type="match status" value="1"/>
</dbReference>
<feature type="domain" description="EGF-like" evidence="13">
    <location>
        <begin position="895"/>
        <end position="937"/>
    </location>
</feature>
<dbReference type="Proteomes" id="UP000007110">
    <property type="component" value="Unassembled WGS sequence"/>
</dbReference>
<dbReference type="InterPro" id="IPR013783">
    <property type="entry name" value="Ig-like_fold"/>
</dbReference>
<dbReference type="PROSITE" id="PS50026">
    <property type="entry name" value="EGF_3"/>
    <property type="match status" value="7"/>
</dbReference>
<protein>
    <recommendedName>
        <fullName evidence="18">Mucin-like protein</fullName>
    </recommendedName>
</protein>
<sequence length="1661" mass="181422">MFFKVFESSTDAGFFSALRNRLRTLKASPWGADNNDVIDTLSTAVMFTWKDFQPPASIPGEEWVTYQAIVFTNGARTGVLMFYEQGSFSWNPQSKAVPVRIGYNSRYTWVNRFQESDLNESYKPDQSIGSQSGTQGILIYRLDNNPSTFVNSALFCSNWYTDDKATLWPSLELRILFTPPCPCSVWQAVFDRRYGFCRYLLDQSELSVQNSIFFGFIFPYCQQHRWLFFGGGYRCTYFFGLLPGYVIDLWWSSHYEAYTSSFQQWLANDVLPRYHCCQVADGDFCDMYEERRPPSTCSRYRPPRIAWFWGDPHINTLDGRMYTFNGLGEYIMLEYNNNDTFVLQARTGRAFNNSVPVETGTVFTGFAATQGITVVEFSLNDNRTDMRILINRTKEITDLTELEDDGFASADSSFSLTRENGTTVDEIKVNAYFQVGNTPATSFTVTFSNGILLVTVETPPEYDEDGPGRGLLGNLNGNSSDDFLLRNGTTLEDSIATSLTDKEIFHFGQSWQASEVESLFEYGERNWTYYNPANYTPIFLSDLKAQDPERTAAALQACGDDEMCLFDYLAVSPELGAMTMDAGNTFVDNLANLENFPPNVTMITDTNSVLQGNVLCVEVNETVQLMFTAEDPNANDIINFTLADSVPDGAAISSEGSFEWTPSSLNVSRIEVVVSDERGAQSVVSFKVKICECMNEGVCDFQTLAVGQNLNANGFAVVTCNCTIGWSGDHCDVEFDACAESPCYESVLCMDSPAGMTPEFQCGDCPPGLQGTGETCYDVNECQSNTTNDCEHTCHNILNGYYCSCDDGFTLSLDTRACIDNAGCTPAAMANTGSPNCTCDPGYEFDNGTCSDFDECLGGVDDCPEVSTCINTDGDYFCDCMDGYNTVNETKSCEDIDECATRNHMCNESLNRVCMNTVGNHTCICNTSYALVDGSCESANSLTLELRFDFINGIAIQHYTDTEQNRNQLAEQVFDQLNSTSVIGDWNLTDVFVTNYTVVGGNAFVEFRIDSFNSDLNATFLKSVFTDSLPPSRVFDSHNRIVAQDINECSVLLFTDACRNGNCTNTYGSFYCTCNEGFLGTGTDSCEDINECVQGANDCQQICYNEEGGYSCACWDGYELDESGSNCTDVDECSTNSSACGNGMCMNLVGSFNCSCNSGYEISNDNITCSDINECSANPSVCDSENGVCTNSMGSYNCSCTPGYELSTDGITCNVTSGATTMQPETTPSPTSQFDPSSAITMQPEVTPSATSQPDPSSAISMQPEVTPSATSQPDPSSAITMQPEVTPSATSQLDPSSAITMQPEVTPSATSQPDPSSAITMQPEVTPSATSQPDPSSAITMQPEVTPSATSQPDPSSAITMQPEVTPSATSQLDPSSAITMQPEVTPSATSQPVSSSATTMQPQTTSGTTTQFDVGIVLVIIFENTFQNDLADPLSIAFINLANALCNRLTAYFRRLTSDDITCVVIRFTSGSVVADVNLTLPANDASQAQNIMDNVGIVTATDIGNIIANNEIYLPTAINSNVDVTTMQTETTEPGGLSNGAIIATVLGVIAGLLIIIVCTCGFLIQASRKHAAKLALGEAYQSPYSRQTPAPSFHVDDPWEDSGSYDSLDRREYAVSRAVERLAHDRGRRQDNGQFQRPYVVGGGHENRGVERNPFYY</sequence>